<dbReference type="Proteomes" id="UP000509301">
    <property type="component" value="Chromosome"/>
</dbReference>
<dbReference type="Gene3D" id="1.50.10.10">
    <property type="match status" value="1"/>
</dbReference>
<dbReference type="RefSeq" id="WP_174629653.1">
    <property type="nucleotide sequence ID" value="NZ_CP049074.1"/>
</dbReference>
<keyword evidence="2" id="KW-0378">Hydrolase</keyword>
<dbReference type="EMBL" id="CP049074">
    <property type="protein sequence ID" value="QKQ99581.1"/>
    <property type="molecule type" value="Genomic_DNA"/>
</dbReference>
<dbReference type="InterPro" id="IPR012341">
    <property type="entry name" value="6hp_glycosidase-like_sf"/>
</dbReference>
<evidence type="ECO:0000259" key="1">
    <source>
        <dbReference type="Pfam" id="PF00723"/>
    </source>
</evidence>
<dbReference type="KEGG" id="mten:GWK48_03490"/>
<reference evidence="2 3" key="1">
    <citation type="submission" date="2020-02" db="EMBL/GenBank/DDBJ databases">
        <title>Comparative genome analysis reveals the metabolism and evolution of the thermophilic archaeal genus Metallosphaera.</title>
        <authorList>
            <person name="Jiang C."/>
        </authorList>
    </citation>
    <scope>NUCLEOTIDE SEQUENCE [LARGE SCALE GENOMIC DNA]</scope>
    <source>
        <strain evidence="2 3">Ric-A</strain>
    </source>
</reference>
<organism evidence="2 3">
    <name type="scientific">Metallosphaera tengchongensis</name>
    <dbReference type="NCBI Taxonomy" id="1532350"/>
    <lineage>
        <taxon>Archaea</taxon>
        <taxon>Thermoproteota</taxon>
        <taxon>Thermoprotei</taxon>
        <taxon>Sulfolobales</taxon>
        <taxon>Sulfolobaceae</taxon>
        <taxon>Metallosphaera</taxon>
    </lineage>
</organism>
<dbReference type="InterPro" id="IPR008928">
    <property type="entry name" value="6-hairpin_glycosidase_sf"/>
</dbReference>
<evidence type="ECO:0000313" key="3">
    <source>
        <dbReference type="Proteomes" id="UP000509301"/>
    </source>
</evidence>
<proteinExistence type="predicted"/>
<dbReference type="Pfam" id="PF00723">
    <property type="entry name" value="Glyco_hydro_15"/>
    <property type="match status" value="1"/>
</dbReference>
<dbReference type="AlphaFoldDB" id="A0A6N0NS99"/>
<feature type="domain" description="GH15-like" evidence="1">
    <location>
        <begin position="271"/>
        <end position="563"/>
    </location>
</feature>
<name>A0A6N0NS99_9CREN</name>
<dbReference type="PANTHER" id="PTHR31616">
    <property type="entry name" value="TREHALASE"/>
    <property type="match status" value="1"/>
</dbReference>
<keyword evidence="3" id="KW-1185">Reference proteome</keyword>
<dbReference type="GO" id="GO:0004553">
    <property type="term" value="F:hydrolase activity, hydrolyzing O-glycosyl compounds"/>
    <property type="evidence" value="ECO:0007669"/>
    <property type="project" value="TreeGrafter"/>
</dbReference>
<protein>
    <submittedName>
        <fullName evidence="2">Glycoside hydrolase family 15 protein</fullName>
    </submittedName>
</protein>
<dbReference type="PANTHER" id="PTHR31616:SF13">
    <property type="entry name" value="GLUCAN 1,4-ALPHA-GLUCOSIDASE"/>
    <property type="match status" value="1"/>
</dbReference>
<dbReference type="SUPFAM" id="SSF48208">
    <property type="entry name" value="Six-hairpin glycosidases"/>
    <property type="match status" value="1"/>
</dbReference>
<dbReference type="GO" id="GO:0005975">
    <property type="term" value="P:carbohydrate metabolic process"/>
    <property type="evidence" value="ECO:0007669"/>
    <property type="project" value="InterPro"/>
</dbReference>
<sequence>MRMAGIGNGRILVNFDENGRITDFYYPYIGMENQTSGYPIRVAIWDGKSISLDTSWKTTMTYEEGVNLVEIKWDVPNPGLEITSYNFVDTNEPIFYSILKILSKGIEGKIKLFFLHDFNIYSNPFGDTALFDPNTWSLIHYKSKRYLSIRLMSTAINSMEFSTTKGNPMDDIQDGRLDGNPISHGDVRSAAGIELNLRKNSFAKAYYVIGASRGLEEVRKLIGNVNPAQVESTFVSVYQFWKSWLSKSAWLSDHENWLYNVSLITIKNHMDINGSIIASSDFSFVNLYGDSYQYFWPRDGAIAAHALDIAGYGELAMRHFNFVKDIVSSEGYLYHKYNPNRTLASSWHPWLYNNKKILPIQEDETALEVWAMGNHFRRYKDLDELTEIYRRFVKPALHFMMRYMEDGLPKPSFDLWEERYGIHLYTISTVYGGLTQGAELAKGMGDESLAEDALDVAKTMKEQTLAKLTNGRRFIRRLDESYQPDDTVDASMYAPYFFGMLEPDHPLMVSTVEAIIQKLLINGGIARYENDMYQRRSSKPNPWIITTLWIAQYMIDLKKSDKGKELINWVVERASPSGLLPEQVDPEGFQSTSVMPLVWSHAEFIITLNKLRGKY</sequence>
<dbReference type="InterPro" id="IPR011613">
    <property type="entry name" value="GH15-like"/>
</dbReference>
<dbReference type="OrthoDB" id="36362at2157"/>
<dbReference type="GeneID" id="55640981"/>
<evidence type="ECO:0000313" key="2">
    <source>
        <dbReference type="EMBL" id="QKQ99581.1"/>
    </source>
</evidence>
<accession>A0A6N0NS99</accession>
<gene>
    <name evidence="2" type="ORF">GWK48_03490</name>
</gene>